<dbReference type="PANTHER" id="PTHR43132:SF2">
    <property type="entry name" value="ARSENICAL RESISTANCE OPERON REPRESSOR ARSR-RELATED"/>
    <property type="match status" value="1"/>
</dbReference>
<gene>
    <name evidence="5" type="primary">arsR</name>
</gene>
<dbReference type="PANTHER" id="PTHR43132">
    <property type="entry name" value="ARSENICAL RESISTANCE OPERON REPRESSOR ARSR-RELATED"/>
    <property type="match status" value="1"/>
</dbReference>
<keyword evidence="1" id="KW-0805">Transcription regulation</keyword>
<evidence type="ECO:0000256" key="2">
    <source>
        <dbReference type="ARBA" id="ARBA00023125"/>
    </source>
</evidence>
<reference evidence="5" key="2">
    <citation type="submission" date="2016-02" db="EMBL/GenBank/DDBJ databases">
        <authorList>
            <person name="Wen L."/>
            <person name="He K."/>
            <person name="Yang H."/>
        </authorList>
    </citation>
    <scope>NUCLEOTIDE SEQUENCE</scope>
</reference>
<dbReference type="InterPro" id="IPR001845">
    <property type="entry name" value="HTH_ArsR_DNA-bd_dom"/>
</dbReference>
<dbReference type="GO" id="GO:0003700">
    <property type="term" value="F:DNA-binding transcription factor activity"/>
    <property type="evidence" value="ECO:0007669"/>
    <property type="project" value="InterPro"/>
</dbReference>
<keyword evidence="2" id="KW-0238">DNA-binding</keyword>
<dbReference type="PRINTS" id="PR00778">
    <property type="entry name" value="HTHARSR"/>
</dbReference>
<dbReference type="InterPro" id="IPR036388">
    <property type="entry name" value="WH-like_DNA-bd_sf"/>
</dbReference>
<dbReference type="EMBL" id="KU736868">
    <property type="protein sequence ID" value="AMP42189.1"/>
    <property type="molecule type" value="Genomic_DNA"/>
</dbReference>
<evidence type="ECO:0000259" key="4">
    <source>
        <dbReference type="PROSITE" id="PS50987"/>
    </source>
</evidence>
<proteinExistence type="predicted"/>
<dbReference type="InterPro" id="IPR051011">
    <property type="entry name" value="Metal_resp_trans_reg"/>
</dbReference>
<dbReference type="Gene3D" id="1.10.10.10">
    <property type="entry name" value="Winged helix-like DNA-binding domain superfamily/Winged helix DNA-binding domain"/>
    <property type="match status" value="1"/>
</dbReference>
<dbReference type="SMART" id="SM00418">
    <property type="entry name" value="HTH_ARSR"/>
    <property type="match status" value="1"/>
</dbReference>
<dbReference type="Pfam" id="PF12840">
    <property type="entry name" value="HTH_20"/>
    <property type="match status" value="1"/>
</dbReference>
<accession>A0A142BVQ1</accession>
<dbReference type="CDD" id="cd00090">
    <property type="entry name" value="HTH_ARSR"/>
    <property type="match status" value="1"/>
</dbReference>
<dbReference type="InterPro" id="IPR011991">
    <property type="entry name" value="ArsR-like_HTH"/>
</dbReference>
<feature type="domain" description="HTH arsR-type" evidence="4">
    <location>
        <begin position="1"/>
        <end position="95"/>
    </location>
</feature>
<dbReference type="AlphaFoldDB" id="A0A142BVQ1"/>
<evidence type="ECO:0000256" key="3">
    <source>
        <dbReference type="ARBA" id="ARBA00023163"/>
    </source>
</evidence>
<evidence type="ECO:0000313" key="5">
    <source>
        <dbReference type="EMBL" id="AMP42189.1"/>
    </source>
</evidence>
<dbReference type="GO" id="GO:0003677">
    <property type="term" value="F:DNA binding"/>
    <property type="evidence" value="ECO:0007669"/>
    <property type="project" value="UniProtKB-KW"/>
</dbReference>
<protein>
    <submittedName>
        <fullName evidence="5">Arsenic resistance transcriptional regulator ArsR</fullName>
    </submittedName>
</protein>
<evidence type="ECO:0000256" key="1">
    <source>
        <dbReference type="ARBA" id="ARBA00023015"/>
    </source>
</evidence>
<dbReference type="SUPFAM" id="SSF46785">
    <property type="entry name" value="Winged helix' DNA-binding domain"/>
    <property type="match status" value="1"/>
</dbReference>
<reference evidence="5" key="1">
    <citation type="journal article" date="2016" name="Appl. Environ. Microbiol.">
        <title>Diversity of the Tetracycline Mobilome within a Chinese Pig Manure Sample.</title>
        <authorList>
            <person name="Leclercq S.O."/>
            <person name="Wang C."/>
            <person name="Zhu Y."/>
            <person name="Wu H."/>
            <person name="Du X."/>
            <person name="Liu Z."/>
            <person name="Feng J."/>
        </authorList>
    </citation>
    <scope>NUCLEOTIDE SEQUENCE</scope>
</reference>
<keyword evidence="3" id="KW-0804">Transcription</keyword>
<dbReference type="InterPro" id="IPR036390">
    <property type="entry name" value="WH_DNA-bd_sf"/>
</dbReference>
<name>A0A142BVQ1_9BACT</name>
<sequence>MKKQEAVSMFDALASELRLDIVKLLVRFGEDGLVAGEIGSQLNIPPTNLSFHLKALAHSGLIYAEQEGRFQRYRANTSALMGLVDYLMEECCAQQTKLKTNACEPSRQKL</sequence>
<dbReference type="PROSITE" id="PS50987">
    <property type="entry name" value="HTH_ARSR_2"/>
    <property type="match status" value="1"/>
</dbReference>
<organism evidence="5">
    <name type="scientific">uncultured bacterium IN-03</name>
    <dbReference type="NCBI Taxonomy" id="1805581"/>
    <lineage>
        <taxon>Bacteria</taxon>
        <taxon>environmental samples</taxon>
    </lineage>
</organism>